<reference evidence="2 3" key="1">
    <citation type="submission" date="2019-04" db="EMBL/GenBank/DDBJ databases">
        <title>Microbes associate with the intestines of laboratory mice.</title>
        <authorList>
            <person name="Navarre W."/>
            <person name="Wong E."/>
            <person name="Huang K."/>
            <person name="Tropini C."/>
            <person name="Ng K."/>
            <person name="Yu B."/>
        </authorList>
    </citation>
    <scope>NUCLEOTIDE SEQUENCE [LARGE SCALE GENOMIC DNA]</scope>
    <source>
        <strain evidence="2 3">NM50_B9-20</strain>
    </source>
</reference>
<gene>
    <name evidence="2" type="ORF">E5347_11855</name>
</gene>
<dbReference type="InterPro" id="IPR013216">
    <property type="entry name" value="Methyltransf_11"/>
</dbReference>
<evidence type="ECO:0000313" key="2">
    <source>
        <dbReference type="EMBL" id="TGY41699.1"/>
    </source>
</evidence>
<feature type="domain" description="Methyltransferase type 11" evidence="1">
    <location>
        <begin position="356"/>
        <end position="468"/>
    </location>
</feature>
<dbReference type="CDD" id="cd02440">
    <property type="entry name" value="AdoMet_MTases"/>
    <property type="match status" value="1"/>
</dbReference>
<dbReference type="InterPro" id="IPR029044">
    <property type="entry name" value="Nucleotide-diphossugar_trans"/>
</dbReference>
<dbReference type="Pfam" id="PF08241">
    <property type="entry name" value="Methyltransf_11"/>
    <property type="match status" value="1"/>
</dbReference>
<dbReference type="Gene3D" id="3.40.50.150">
    <property type="entry name" value="Vaccinia Virus protein VP39"/>
    <property type="match status" value="1"/>
</dbReference>
<keyword evidence="2" id="KW-0489">Methyltransferase</keyword>
<dbReference type="GO" id="GO:0032259">
    <property type="term" value="P:methylation"/>
    <property type="evidence" value="ECO:0007669"/>
    <property type="project" value="UniProtKB-KW"/>
</dbReference>
<name>A0A4S2DHV6_9CLOT</name>
<evidence type="ECO:0000259" key="1">
    <source>
        <dbReference type="Pfam" id="PF08241"/>
    </source>
</evidence>
<comment type="caution">
    <text evidence="2">The sequence shown here is derived from an EMBL/GenBank/DDBJ whole genome shotgun (WGS) entry which is preliminary data.</text>
</comment>
<keyword evidence="3" id="KW-1185">Reference proteome</keyword>
<dbReference type="OrthoDB" id="2631737at2"/>
<proteinExistence type="predicted"/>
<dbReference type="SUPFAM" id="SSF53448">
    <property type="entry name" value="Nucleotide-diphospho-sugar transferases"/>
    <property type="match status" value="1"/>
</dbReference>
<dbReference type="InterPro" id="IPR029063">
    <property type="entry name" value="SAM-dependent_MTases_sf"/>
</dbReference>
<dbReference type="GO" id="GO:0008757">
    <property type="term" value="F:S-adenosylmethionine-dependent methyltransferase activity"/>
    <property type="evidence" value="ECO:0007669"/>
    <property type="project" value="InterPro"/>
</dbReference>
<protein>
    <submittedName>
        <fullName evidence="2">Class I SAM-dependent methyltransferase</fullName>
    </submittedName>
</protein>
<evidence type="ECO:0000313" key="3">
    <source>
        <dbReference type="Proteomes" id="UP000306888"/>
    </source>
</evidence>
<dbReference type="EMBL" id="SRYR01000006">
    <property type="protein sequence ID" value="TGY41699.1"/>
    <property type="molecule type" value="Genomic_DNA"/>
</dbReference>
<dbReference type="Proteomes" id="UP000306888">
    <property type="component" value="Unassembled WGS sequence"/>
</dbReference>
<dbReference type="AlphaFoldDB" id="A0A4S2DHV6"/>
<dbReference type="RefSeq" id="WP_136007441.1">
    <property type="nucleotide sequence ID" value="NZ_SRYR01000006.1"/>
</dbReference>
<organism evidence="2 3">
    <name type="scientific">Clostridium sartagoforme</name>
    <dbReference type="NCBI Taxonomy" id="84031"/>
    <lineage>
        <taxon>Bacteria</taxon>
        <taxon>Bacillati</taxon>
        <taxon>Bacillota</taxon>
        <taxon>Clostridia</taxon>
        <taxon>Eubacteriales</taxon>
        <taxon>Clostridiaceae</taxon>
        <taxon>Clostridium</taxon>
    </lineage>
</organism>
<keyword evidence="2" id="KW-0808">Transferase</keyword>
<sequence length="521" mass="61373">MDTIYMLPFFLNKNGSDFIYDLKMSNDFFKSLENCDYKLILIYNQGCFTNEELDYYLSNYNIKFKILGNGINEGITFSRHSMINFIKENYNDTKYVAEVHLDMIFTPNWDKPLIYFLEKTKEPIVSPRIVYYEDNEYKATGKKESFTFPEGLDDKVKFMESICENRVDYGFVHPVIHRFNALKKINAYDINFLTGKQGYEDDSIILGYNYYMGTKENWAPKIYYKSCVYHKTIGQRNKLKELNEDFEKNLIGLKTQYGAYGQKELSRIYSNNESFKLNYETMLVDRDAALRLEDIKIYSDDVNNNYKSLDNYESRYILRTDNIMYKSIFDIPKEWWSRFYEYGWASNFAKEEDVVLDAGCGIIHPFKYYLASICSEVHAVDLDKRITSKEEVLLEHKSCFGEDSEYLVMEYLDQMTLKNENLASLSYDDETFDKIFCISVLHLLSEVSLLSVLTEIRRVLKNKGLLVITVDVPTIDIEKLVESIYEAGLVIKNNLYLTRYNNSIYSDLFDGLYCFRLLVTK</sequence>
<accession>A0A4S2DHV6</accession>
<dbReference type="SUPFAM" id="SSF53335">
    <property type="entry name" value="S-adenosyl-L-methionine-dependent methyltransferases"/>
    <property type="match status" value="1"/>
</dbReference>